<name>A0A8J8NJL0_HALGN</name>
<dbReference type="Proteomes" id="UP000785679">
    <property type="component" value="Unassembled WGS sequence"/>
</dbReference>
<dbReference type="InterPro" id="IPR050275">
    <property type="entry name" value="PGM_Phosphatase"/>
</dbReference>
<accession>A0A8J8NJL0</accession>
<protein>
    <submittedName>
        <fullName evidence="1">Uncharacterized protein</fullName>
    </submittedName>
</protein>
<dbReference type="GO" id="GO:0016791">
    <property type="term" value="F:phosphatase activity"/>
    <property type="evidence" value="ECO:0007669"/>
    <property type="project" value="TreeGrafter"/>
</dbReference>
<evidence type="ECO:0000313" key="2">
    <source>
        <dbReference type="Proteomes" id="UP000785679"/>
    </source>
</evidence>
<comment type="caution">
    <text evidence="1">The sequence shown here is derived from an EMBL/GenBank/DDBJ whole genome shotgun (WGS) entry which is preliminary data.</text>
</comment>
<dbReference type="Gene3D" id="3.40.50.1240">
    <property type="entry name" value="Phosphoglycerate mutase-like"/>
    <property type="match status" value="1"/>
</dbReference>
<organism evidence="1 2">
    <name type="scientific">Halteria grandinella</name>
    <dbReference type="NCBI Taxonomy" id="5974"/>
    <lineage>
        <taxon>Eukaryota</taxon>
        <taxon>Sar</taxon>
        <taxon>Alveolata</taxon>
        <taxon>Ciliophora</taxon>
        <taxon>Intramacronucleata</taxon>
        <taxon>Spirotrichea</taxon>
        <taxon>Stichotrichia</taxon>
        <taxon>Sporadotrichida</taxon>
        <taxon>Halteriidae</taxon>
        <taxon>Halteria</taxon>
    </lineage>
</organism>
<dbReference type="EMBL" id="RRYP01013604">
    <property type="protein sequence ID" value="TNV76426.1"/>
    <property type="molecule type" value="Genomic_DNA"/>
</dbReference>
<proteinExistence type="predicted"/>
<dbReference type="InterPro" id="IPR013078">
    <property type="entry name" value="His_Pase_superF_clade-1"/>
</dbReference>
<dbReference type="Pfam" id="PF00300">
    <property type="entry name" value="His_Phos_1"/>
    <property type="match status" value="1"/>
</dbReference>
<keyword evidence="2" id="KW-1185">Reference proteome</keyword>
<dbReference type="OrthoDB" id="287184at2759"/>
<dbReference type="PANTHER" id="PTHR48100:SF1">
    <property type="entry name" value="HISTIDINE PHOSPHATASE FAMILY PROTEIN-RELATED"/>
    <property type="match status" value="1"/>
</dbReference>
<sequence length="293" mass="34173">MEQVSDLITRLNIPLRHPPLKEEDLKSATYILIRHAYSEYNHIAQEIETKYGEHSEEKKALKGNPEMYDPGLHAIGKMQAESNSEHVNPINFKVVFVSPMQRTLQTCIHLFKNHPNKKDIRFVVLPIIREVLETSNDIALDIDVIVEKYAPGQPITEGIHFDFSMNMLHGQPNLWQIFTLANLQKQKDLILSLKVDDSGKANHQEVILSRLVLHEPRYENHKDLYARAKVIKQFLREYITANPLNHEKQEKYGIISHSRIIATMTATGHREEDDELIDYVWFQNCEMRPYHSY</sequence>
<dbReference type="SUPFAM" id="SSF53254">
    <property type="entry name" value="Phosphoglycerate mutase-like"/>
    <property type="match status" value="1"/>
</dbReference>
<dbReference type="AlphaFoldDB" id="A0A8J8NJL0"/>
<dbReference type="InterPro" id="IPR029033">
    <property type="entry name" value="His_PPase_superfam"/>
</dbReference>
<evidence type="ECO:0000313" key="1">
    <source>
        <dbReference type="EMBL" id="TNV76426.1"/>
    </source>
</evidence>
<dbReference type="PANTHER" id="PTHR48100">
    <property type="entry name" value="BROAD-SPECIFICITY PHOSPHATASE YOR283W-RELATED"/>
    <property type="match status" value="1"/>
</dbReference>
<dbReference type="GO" id="GO:0005737">
    <property type="term" value="C:cytoplasm"/>
    <property type="evidence" value="ECO:0007669"/>
    <property type="project" value="TreeGrafter"/>
</dbReference>
<gene>
    <name evidence="1" type="ORF">FGO68_gene11145</name>
</gene>
<reference evidence="1" key="1">
    <citation type="submission" date="2019-06" db="EMBL/GenBank/DDBJ databases">
        <authorList>
            <person name="Zheng W."/>
        </authorList>
    </citation>
    <scope>NUCLEOTIDE SEQUENCE</scope>
    <source>
        <strain evidence="1">QDHG01</strain>
    </source>
</reference>